<dbReference type="EMBL" id="JPVO01000043">
    <property type="protein sequence ID" value="KGR76767.1"/>
    <property type="molecule type" value="Genomic_DNA"/>
</dbReference>
<gene>
    <name evidence="1" type="ORF">CD33_04845</name>
</gene>
<sequence>MTHNNSSFINTLIIADKIWNERQLNVKMKTFTFIFQSSHKFVAQYMLFKNIPLFCGNKLDINWKLLKNPIFLQFRK</sequence>
<comment type="caution">
    <text evidence="1">The sequence shown here is derived from an EMBL/GenBank/DDBJ whole genome shotgun (WGS) entry which is preliminary data.</text>
</comment>
<dbReference type="Proteomes" id="UP000030408">
    <property type="component" value="Unassembled WGS sequence"/>
</dbReference>
<dbReference type="AlphaFoldDB" id="A0A0A3IPM3"/>
<reference evidence="1 2" key="1">
    <citation type="submission" date="2014-02" db="EMBL/GenBank/DDBJ databases">
        <title>Draft genome sequence of Lysinibacillus sinduriensis JCM 15800.</title>
        <authorList>
            <person name="Zhang F."/>
            <person name="Wang G."/>
            <person name="Zhang L."/>
        </authorList>
    </citation>
    <scope>NUCLEOTIDE SEQUENCE [LARGE SCALE GENOMIC DNA]</scope>
    <source>
        <strain evidence="1 2">JCM 15800</strain>
    </source>
</reference>
<evidence type="ECO:0000313" key="1">
    <source>
        <dbReference type="EMBL" id="KGR76767.1"/>
    </source>
</evidence>
<proteinExistence type="predicted"/>
<keyword evidence="2" id="KW-1185">Reference proteome</keyword>
<accession>A0A0A3IPM3</accession>
<name>A0A0A3IPM3_9BACL</name>
<organism evidence="1 2">
    <name type="scientific">Ureibacillus sinduriensis BLB-1 = JCM 15800</name>
    <dbReference type="NCBI Taxonomy" id="1384057"/>
    <lineage>
        <taxon>Bacteria</taxon>
        <taxon>Bacillati</taxon>
        <taxon>Bacillota</taxon>
        <taxon>Bacilli</taxon>
        <taxon>Bacillales</taxon>
        <taxon>Caryophanaceae</taxon>
        <taxon>Ureibacillus</taxon>
    </lineage>
</organism>
<evidence type="ECO:0000313" key="2">
    <source>
        <dbReference type="Proteomes" id="UP000030408"/>
    </source>
</evidence>
<dbReference type="STRING" id="1384057.CD33_04845"/>
<protein>
    <submittedName>
        <fullName evidence="1">Uncharacterized protein</fullName>
    </submittedName>
</protein>